<organism evidence="2 3">
    <name type="scientific">Streptomyces tagetis</name>
    <dbReference type="NCBI Taxonomy" id="2820809"/>
    <lineage>
        <taxon>Bacteria</taxon>
        <taxon>Bacillati</taxon>
        <taxon>Actinomycetota</taxon>
        <taxon>Actinomycetes</taxon>
        <taxon>Kitasatosporales</taxon>
        <taxon>Streptomycetaceae</taxon>
        <taxon>Streptomyces</taxon>
    </lineage>
</organism>
<gene>
    <name evidence="2" type="ORF">J5Y05_26705</name>
</gene>
<reference evidence="2" key="1">
    <citation type="submission" date="2021-04" db="EMBL/GenBank/DDBJ databases">
        <title>Genome seq and assembly of Streptomyces sp. RG38.</title>
        <authorList>
            <person name="Chhetri G."/>
        </authorList>
    </citation>
    <scope>NUCLEOTIDE SEQUENCE</scope>
    <source>
        <strain evidence="2">RG38</strain>
    </source>
</reference>
<feature type="region of interest" description="Disordered" evidence="1">
    <location>
        <begin position="44"/>
        <end position="94"/>
    </location>
</feature>
<evidence type="ECO:0000256" key="1">
    <source>
        <dbReference type="SAM" id="MobiDB-lite"/>
    </source>
</evidence>
<name>A0A941B394_9ACTN</name>
<evidence type="ECO:0000313" key="2">
    <source>
        <dbReference type="EMBL" id="MBQ0830051.1"/>
    </source>
</evidence>
<dbReference type="EMBL" id="JAGPNL010000009">
    <property type="protein sequence ID" value="MBQ0830051.1"/>
    <property type="molecule type" value="Genomic_DNA"/>
</dbReference>
<dbReference type="AlphaFoldDB" id="A0A941B394"/>
<protein>
    <submittedName>
        <fullName evidence="2">Uncharacterized protein</fullName>
    </submittedName>
</protein>
<evidence type="ECO:0000313" key="3">
    <source>
        <dbReference type="Proteomes" id="UP000677875"/>
    </source>
</evidence>
<proteinExistence type="predicted"/>
<feature type="compositionally biased region" description="Pro residues" evidence="1">
    <location>
        <begin position="49"/>
        <end position="62"/>
    </location>
</feature>
<keyword evidence="3" id="KW-1185">Reference proteome</keyword>
<sequence length="264" mass="26590">MSHDDQGGRGRPPGPGAAGAAVPRRRRRTRVVLAVTAGGVLAAAVAVDAPPPSGPGGDPPPAASRTTAGTSTPSVALPGTADGRPPLPAVRPERAFPATAVRLPDGSRYKRLDLVTTADCSHPMGPGALAGRDEGCRRLTAALFTDAERRSRVTVTVVSFRRAEDASALCAALTGSAAGRRAVPLDPPPGSGLPPAPPGAPAVRRHLPAARSVVLADGRWADGGTAGAEALTRQTEGLARYARDNVVAYEGGGAGPVRECSAPE</sequence>
<feature type="region of interest" description="Disordered" evidence="1">
    <location>
        <begin position="1"/>
        <end position="27"/>
    </location>
</feature>
<comment type="caution">
    <text evidence="2">The sequence shown here is derived from an EMBL/GenBank/DDBJ whole genome shotgun (WGS) entry which is preliminary data.</text>
</comment>
<accession>A0A941B394</accession>
<dbReference type="RefSeq" id="WP_210875957.1">
    <property type="nucleotide sequence ID" value="NZ_JAGPNL010000009.1"/>
</dbReference>
<dbReference type="Proteomes" id="UP000677875">
    <property type="component" value="Unassembled WGS sequence"/>
</dbReference>